<dbReference type="Proteomes" id="UP000836387">
    <property type="component" value="Unassembled WGS sequence"/>
</dbReference>
<sequence length="568" mass="61836">MTVSPKVAALRRQMIGHGSWMLMSCLLGGVGLWMYIIGGFEIIPGFVLEFGLWGDEAGWLRCHTGTAANAFMVIVSALGLPYIDMPDSTAEWIGWIILMDGWSNVGFYFFGNMSPNRGLAFGKSRLGPSNIFSILALGPAYFFGVLAIGALGYVDAKSGNTFEIRNPADDSLVASNIQVAGSEDIDEAVAAATAAFNGPWRSLTGAQRGDLLHKFADLLNDHLDQVSSLETGSMGIPISVSRMFASVAVSYFHYYAGYADKLEGGAFPADDGVYKIVPERATGGSCLYCLMEHNRTIFRVEDRPSISHRQYSSHQKIRKISFTGSVAVGRKVQEAATKSNLKRVTLELRGKSPAIIFDDAGLDKAMLSPKFGTSLRWYVDRYCLGKNSKTLTSATAASRVYVHESVVSEFVVGLKANFEGANRTLGQSPLDPQTVLRPVADSIQFNRVLDFIKDGERTAQLVTGDARIYREEIFGPVVVIKTFRTEDEVIALANNTEYGLSACLYTENISRALRVASKIESGTVAVNSAFLPSPSTAFSGFKQSGNGGRESSKYALHDYLQRNTIHIK</sequence>
<protein>
    <submittedName>
        <fullName evidence="1">Uncharacterized protein</fullName>
    </submittedName>
</protein>
<keyword evidence="2" id="KW-1185">Reference proteome</keyword>
<accession>A0ACA9ULF0</accession>
<reference evidence="1" key="1">
    <citation type="submission" date="2020-04" db="EMBL/GenBank/DDBJ databases">
        <authorList>
            <person name="Broberg M."/>
        </authorList>
    </citation>
    <scope>NUCLEOTIDE SEQUENCE</scope>
</reference>
<evidence type="ECO:0000313" key="2">
    <source>
        <dbReference type="Proteomes" id="UP000836387"/>
    </source>
</evidence>
<dbReference type="EMBL" id="CADEHS020000547">
    <property type="protein sequence ID" value="CAG9953892.1"/>
    <property type="molecule type" value="Genomic_DNA"/>
</dbReference>
<name>A0ACA9ULF0_BIOOC</name>
<comment type="caution">
    <text evidence="1">The sequence shown here is derived from an EMBL/GenBank/DDBJ whole genome shotgun (WGS) entry which is preliminary data.</text>
</comment>
<proteinExistence type="predicted"/>
<organism evidence="1 2">
    <name type="scientific">Clonostachys rosea f. rosea IK726</name>
    <dbReference type="NCBI Taxonomy" id="1349383"/>
    <lineage>
        <taxon>Eukaryota</taxon>
        <taxon>Fungi</taxon>
        <taxon>Dikarya</taxon>
        <taxon>Ascomycota</taxon>
        <taxon>Pezizomycotina</taxon>
        <taxon>Sordariomycetes</taxon>
        <taxon>Hypocreomycetidae</taxon>
        <taxon>Hypocreales</taxon>
        <taxon>Bionectriaceae</taxon>
        <taxon>Clonostachys</taxon>
    </lineage>
</organism>
<reference evidence="1" key="2">
    <citation type="submission" date="2021-10" db="EMBL/GenBank/DDBJ databases">
        <authorList>
            <person name="Piombo E."/>
        </authorList>
    </citation>
    <scope>NUCLEOTIDE SEQUENCE</scope>
</reference>
<gene>
    <name evidence="1" type="ORF">CRV2_00018397</name>
</gene>
<evidence type="ECO:0000313" key="1">
    <source>
        <dbReference type="EMBL" id="CAG9953892.1"/>
    </source>
</evidence>